<dbReference type="SUPFAM" id="SSF52540">
    <property type="entry name" value="P-loop containing nucleoside triphosphate hydrolases"/>
    <property type="match status" value="1"/>
</dbReference>
<dbReference type="AlphaFoldDB" id="A0A7X5KM61"/>
<gene>
    <name evidence="1" type="ORF">GXN74_01275</name>
</gene>
<dbReference type="RefSeq" id="WP_162369109.1">
    <property type="nucleotide sequence ID" value="NZ_JAAEEH010000002.1"/>
</dbReference>
<evidence type="ECO:0000313" key="1">
    <source>
        <dbReference type="EMBL" id="NDL66378.1"/>
    </source>
</evidence>
<protein>
    <recommendedName>
        <fullName evidence="3">Cellulose biosynthesis protein BcsQ</fullName>
    </recommendedName>
</protein>
<organism evidence="1 2">
    <name type="scientific">Anaerotalea alkaliphila</name>
    <dbReference type="NCBI Taxonomy" id="2662126"/>
    <lineage>
        <taxon>Bacteria</taxon>
        <taxon>Bacillati</taxon>
        <taxon>Bacillota</taxon>
        <taxon>Clostridia</taxon>
        <taxon>Eubacteriales</taxon>
        <taxon>Anaerotalea</taxon>
    </lineage>
</organism>
<evidence type="ECO:0000313" key="2">
    <source>
        <dbReference type="Proteomes" id="UP000461585"/>
    </source>
</evidence>
<proteinExistence type="predicted"/>
<evidence type="ECO:0008006" key="3">
    <source>
        <dbReference type="Google" id="ProtNLM"/>
    </source>
</evidence>
<accession>A0A7X5KM61</accession>
<name>A0A7X5KM61_9FIRM</name>
<keyword evidence="2" id="KW-1185">Reference proteome</keyword>
<comment type="caution">
    <text evidence="1">The sequence shown here is derived from an EMBL/GenBank/DDBJ whole genome shotgun (WGS) entry which is preliminary data.</text>
</comment>
<reference evidence="1 2" key="1">
    <citation type="submission" date="2020-01" db="EMBL/GenBank/DDBJ databases">
        <title>Anaeroalcalibacter tamaniensis gen. nov., sp. nov., moderately halophilic strictly anaerobic fermenter bacterium from mud volcano of Taman peninsula.</title>
        <authorList>
            <person name="Frolova A."/>
            <person name="Merkel A.Y."/>
            <person name="Slobodkin A.I."/>
        </authorList>
    </citation>
    <scope>NUCLEOTIDE SEQUENCE [LARGE SCALE GENOMIC DNA]</scope>
    <source>
        <strain evidence="1 2">F-3ap</strain>
    </source>
</reference>
<dbReference type="InterPro" id="IPR027417">
    <property type="entry name" value="P-loop_NTPase"/>
</dbReference>
<sequence>MQIAFWSRVGGQGGTTSAAAAHGAMLALAHPVKVLLAQVQGETLERCFFSRRDAQPGPGSYGGYVEGGMEALLRLARNNRLGTGDFADYTVPLLKQGKLDLLQGHGSLDAQGLALLPQVLETAGRCYDLVVLDFPNGRGHPGGELLERADLLVFCLNQNIHVLEGHVKEVLLEKRPAPKDHLCHINFYRKELKASEGNLRRQLLEKELLRLPYDPGFQDACNQGGLLEFLIRHVDRPSGEKGHPFLESLKRNTTLLMDRMERGGGRWIQD</sequence>
<dbReference type="Proteomes" id="UP000461585">
    <property type="component" value="Unassembled WGS sequence"/>
</dbReference>
<dbReference type="EMBL" id="JAAEEH010000002">
    <property type="protein sequence ID" value="NDL66378.1"/>
    <property type="molecule type" value="Genomic_DNA"/>
</dbReference>
<dbReference type="Gene3D" id="3.40.50.300">
    <property type="entry name" value="P-loop containing nucleotide triphosphate hydrolases"/>
    <property type="match status" value="1"/>
</dbReference>